<proteinExistence type="predicted"/>
<dbReference type="HOGENOM" id="CLU_2994710_0_0_11"/>
<dbReference type="STRING" id="457427.SSOG_04303"/>
<sequence>MAWREWATGECWLYCERSGVLVLFVGPFQEDGWHAPIFACEDCLNRMRGKARRYIQARDQAPAR</sequence>
<accession>D9W6S5</accession>
<dbReference type="RefSeq" id="WP_009716395.1">
    <property type="nucleotide sequence ID" value="NZ_GG657754.1"/>
</dbReference>
<gene>
    <name evidence="1" type="ORF">SSOG_04303</name>
</gene>
<dbReference type="Proteomes" id="UP000003963">
    <property type="component" value="Unassembled WGS sequence"/>
</dbReference>
<protein>
    <submittedName>
        <fullName evidence="1">Uncharacterized protein</fullName>
    </submittedName>
</protein>
<evidence type="ECO:0000313" key="2">
    <source>
        <dbReference type="Proteomes" id="UP000003963"/>
    </source>
</evidence>
<dbReference type="AlphaFoldDB" id="D9W6S5"/>
<reference evidence="1 2" key="1">
    <citation type="submission" date="2009-02" db="EMBL/GenBank/DDBJ databases">
        <title>Annotation of Streptomyces hygroscopicus strain ATCC 53653.</title>
        <authorList>
            <consortium name="The Broad Institute Genome Sequencing Platform"/>
            <consortium name="Broad Institute Microbial Sequencing Center"/>
            <person name="Fischbach M."/>
            <person name="Godfrey P."/>
            <person name="Ward D."/>
            <person name="Young S."/>
            <person name="Zeng Q."/>
            <person name="Koehrsen M."/>
            <person name="Alvarado L."/>
            <person name="Berlin A.M."/>
            <person name="Bochicchio J."/>
            <person name="Borenstein D."/>
            <person name="Chapman S.B."/>
            <person name="Chen Z."/>
            <person name="Engels R."/>
            <person name="Freedman E."/>
            <person name="Gellesch M."/>
            <person name="Goldberg J."/>
            <person name="Griggs A."/>
            <person name="Gujja S."/>
            <person name="Heilman E.R."/>
            <person name="Heiman D.I."/>
            <person name="Hepburn T.A."/>
            <person name="Howarth C."/>
            <person name="Jen D."/>
            <person name="Larson L."/>
            <person name="Lewis B."/>
            <person name="Mehta T."/>
            <person name="Park D."/>
            <person name="Pearson M."/>
            <person name="Richards J."/>
            <person name="Roberts A."/>
            <person name="Saif S."/>
            <person name="Shea T.D."/>
            <person name="Shenoy N."/>
            <person name="Sisk P."/>
            <person name="Stolte C."/>
            <person name="Sykes S.N."/>
            <person name="Thomson T."/>
            <person name="Walk T."/>
            <person name="White J."/>
            <person name="Yandava C."/>
            <person name="Straight P."/>
            <person name="Clardy J."/>
            <person name="Hung D."/>
            <person name="Kolter R."/>
            <person name="Mekalanos J."/>
            <person name="Walker S."/>
            <person name="Walsh C.T."/>
            <person name="Wieland-Brown L.C."/>
            <person name="Haas B."/>
            <person name="Nusbaum C."/>
            <person name="Birren B."/>
        </authorList>
    </citation>
    <scope>NUCLEOTIDE SEQUENCE [LARGE SCALE GENOMIC DNA]</scope>
    <source>
        <strain evidence="1 2">ATCC 53653</strain>
    </source>
</reference>
<keyword evidence="2" id="KW-1185">Reference proteome</keyword>
<organism evidence="1 2">
    <name type="scientific">Streptomyces himastatinicus ATCC 53653</name>
    <dbReference type="NCBI Taxonomy" id="457427"/>
    <lineage>
        <taxon>Bacteria</taxon>
        <taxon>Bacillati</taxon>
        <taxon>Actinomycetota</taxon>
        <taxon>Actinomycetes</taxon>
        <taxon>Kitasatosporales</taxon>
        <taxon>Streptomycetaceae</taxon>
        <taxon>Streptomyces</taxon>
        <taxon>Streptomyces violaceusniger group</taxon>
    </lineage>
</organism>
<dbReference type="EMBL" id="GG657754">
    <property type="protein sequence ID" value="EFL24589.1"/>
    <property type="molecule type" value="Genomic_DNA"/>
</dbReference>
<dbReference type="OrthoDB" id="4299856at2"/>
<name>D9W6S5_9ACTN</name>
<evidence type="ECO:0000313" key="1">
    <source>
        <dbReference type="EMBL" id="EFL24589.1"/>
    </source>
</evidence>